<dbReference type="Pfam" id="PF09721">
    <property type="entry name" value="Exosortase_EpsH"/>
    <property type="match status" value="1"/>
</dbReference>
<reference evidence="9" key="1">
    <citation type="submission" date="2019-03" db="EMBL/GenBank/DDBJ databases">
        <authorList>
            <person name="Hao L."/>
        </authorList>
    </citation>
    <scope>NUCLEOTIDE SEQUENCE</scope>
</reference>
<organism evidence="9">
    <name type="scientific">anaerobic digester metagenome</name>
    <dbReference type="NCBI Taxonomy" id="1263854"/>
    <lineage>
        <taxon>unclassified sequences</taxon>
        <taxon>metagenomes</taxon>
        <taxon>ecological metagenomes</taxon>
    </lineage>
</organism>
<evidence type="ECO:0008006" key="10">
    <source>
        <dbReference type="Google" id="ProtNLM"/>
    </source>
</evidence>
<dbReference type="GO" id="GO:0008233">
    <property type="term" value="F:peptidase activity"/>
    <property type="evidence" value="ECO:0007669"/>
    <property type="project" value="UniProtKB-KW"/>
</dbReference>
<dbReference type="GO" id="GO:0005886">
    <property type="term" value="C:plasma membrane"/>
    <property type="evidence" value="ECO:0007669"/>
    <property type="project" value="UniProtKB-SubCell"/>
</dbReference>
<evidence type="ECO:0000256" key="6">
    <source>
        <dbReference type="ARBA" id="ARBA00022989"/>
    </source>
</evidence>
<evidence type="ECO:0000313" key="9">
    <source>
        <dbReference type="EMBL" id="VFU17355.1"/>
    </source>
</evidence>
<evidence type="ECO:0000256" key="2">
    <source>
        <dbReference type="ARBA" id="ARBA00022475"/>
    </source>
</evidence>
<keyword evidence="3" id="KW-0645">Protease</keyword>
<dbReference type="AlphaFoldDB" id="A0A485M519"/>
<evidence type="ECO:0000256" key="7">
    <source>
        <dbReference type="ARBA" id="ARBA00023136"/>
    </source>
</evidence>
<keyword evidence="4 8" id="KW-0812">Transmembrane</keyword>
<comment type="subcellular location">
    <subcellularLocation>
        <location evidence="1">Cell membrane</location>
        <topology evidence="1">Multi-pass membrane protein</topology>
    </subcellularLocation>
</comment>
<proteinExistence type="predicted"/>
<dbReference type="NCBIfam" id="TIGR04178">
    <property type="entry name" value="exo_archaeo"/>
    <property type="match status" value="1"/>
</dbReference>
<dbReference type="GO" id="GO:0006508">
    <property type="term" value="P:proteolysis"/>
    <property type="evidence" value="ECO:0007669"/>
    <property type="project" value="UniProtKB-KW"/>
</dbReference>
<dbReference type="InterPro" id="IPR019127">
    <property type="entry name" value="Exosortase"/>
</dbReference>
<protein>
    <recommendedName>
        <fullName evidence="10">Transmembrane exosortase (Exosortase_EpsH)</fullName>
    </recommendedName>
</protein>
<evidence type="ECO:0000256" key="5">
    <source>
        <dbReference type="ARBA" id="ARBA00022801"/>
    </source>
</evidence>
<evidence type="ECO:0000256" key="1">
    <source>
        <dbReference type="ARBA" id="ARBA00004651"/>
    </source>
</evidence>
<accession>A0A485M519</accession>
<keyword evidence="7 8" id="KW-0472">Membrane</keyword>
<feature type="transmembrane region" description="Helical" evidence="8">
    <location>
        <begin position="58"/>
        <end position="79"/>
    </location>
</feature>
<dbReference type="InterPro" id="IPR026392">
    <property type="entry name" value="Exo/Archaeosortase_dom"/>
</dbReference>
<sequence>MGFNVLHEETRIIVQSLPVGAGEACSGMNVLQSMLIAGSALAFLFIGRYRSYWWNIPVLVIIAWLANTSRIIILCAAALTLGSEFALGIFHTWGGWIVLALMLFLSWAVSLPRNHTCARPQPFRLHEKTFSHHAPHLRLLYPVLA</sequence>
<dbReference type="EMBL" id="CAADRM010000132">
    <property type="protein sequence ID" value="VFU17355.1"/>
    <property type="molecule type" value="Genomic_DNA"/>
</dbReference>
<evidence type="ECO:0000256" key="4">
    <source>
        <dbReference type="ARBA" id="ARBA00022692"/>
    </source>
</evidence>
<evidence type="ECO:0000256" key="3">
    <source>
        <dbReference type="ARBA" id="ARBA00022670"/>
    </source>
</evidence>
<keyword evidence="5" id="KW-0378">Hydrolase</keyword>
<name>A0A485M519_9ZZZZ</name>
<feature type="transmembrane region" description="Helical" evidence="8">
    <location>
        <begin position="26"/>
        <end position="46"/>
    </location>
</feature>
<keyword evidence="6 8" id="KW-1133">Transmembrane helix</keyword>
<evidence type="ECO:0000256" key="8">
    <source>
        <dbReference type="SAM" id="Phobius"/>
    </source>
</evidence>
<keyword evidence="2" id="KW-1003">Cell membrane</keyword>
<feature type="transmembrane region" description="Helical" evidence="8">
    <location>
        <begin position="85"/>
        <end position="109"/>
    </location>
</feature>
<gene>
    <name evidence="9" type="ORF">SCFA_660037</name>
</gene>